<protein>
    <recommendedName>
        <fullName evidence="4">Lipoprotein</fullName>
    </recommendedName>
</protein>
<accession>A0ABN0TBU8</accession>
<evidence type="ECO:0000256" key="1">
    <source>
        <dbReference type="SAM" id="SignalP"/>
    </source>
</evidence>
<proteinExistence type="predicted"/>
<evidence type="ECO:0000313" key="3">
    <source>
        <dbReference type="Proteomes" id="UP001500399"/>
    </source>
</evidence>
<reference evidence="2 3" key="1">
    <citation type="journal article" date="2019" name="Int. J. Syst. Evol. Microbiol.">
        <title>The Global Catalogue of Microorganisms (GCM) 10K type strain sequencing project: providing services to taxonomists for standard genome sequencing and annotation.</title>
        <authorList>
            <consortium name="The Broad Institute Genomics Platform"/>
            <consortium name="The Broad Institute Genome Sequencing Center for Infectious Disease"/>
            <person name="Wu L."/>
            <person name="Ma J."/>
        </authorList>
    </citation>
    <scope>NUCLEOTIDE SEQUENCE [LARGE SCALE GENOMIC DNA]</scope>
    <source>
        <strain evidence="2 3">JCM 8542</strain>
    </source>
</reference>
<evidence type="ECO:0008006" key="4">
    <source>
        <dbReference type="Google" id="ProtNLM"/>
    </source>
</evidence>
<organism evidence="2 3">
    <name type="scientific">Selenomonas dianae</name>
    <dbReference type="NCBI Taxonomy" id="135079"/>
    <lineage>
        <taxon>Bacteria</taxon>
        <taxon>Bacillati</taxon>
        <taxon>Bacillota</taxon>
        <taxon>Negativicutes</taxon>
        <taxon>Selenomonadales</taxon>
        <taxon>Selenomonadaceae</taxon>
        <taxon>Selenomonas</taxon>
    </lineage>
</organism>
<dbReference type="RefSeq" id="WP_304987543.1">
    <property type="nucleotide sequence ID" value="NZ_BAAACR010000017.1"/>
</dbReference>
<gene>
    <name evidence="2" type="ORF">GCM10008919_21210</name>
</gene>
<comment type="caution">
    <text evidence="2">The sequence shown here is derived from an EMBL/GenBank/DDBJ whole genome shotgun (WGS) entry which is preliminary data.</text>
</comment>
<dbReference type="EMBL" id="BAAACR010000017">
    <property type="protein sequence ID" value="GAA0217849.1"/>
    <property type="molecule type" value="Genomic_DNA"/>
</dbReference>
<feature type="chain" id="PRO_5047201014" description="Lipoprotein" evidence="1">
    <location>
        <begin position="25"/>
        <end position="272"/>
    </location>
</feature>
<dbReference type="Proteomes" id="UP001500399">
    <property type="component" value="Unassembled WGS sequence"/>
</dbReference>
<evidence type="ECO:0000313" key="2">
    <source>
        <dbReference type="EMBL" id="GAA0217849.1"/>
    </source>
</evidence>
<feature type="signal peptide" evidence="1">
    <location>
        <begin position="1"/>
        <end position="24"/>
    </location>
</feature>
<keyword evidence="1" id="KW-0732">Signal</keyword>
<keyword evidence="3" id="KW-1185">Reference proteome</keyword>
<name>A0ABN0TBU8_9FIRM</name>
<sequence>MNIPLKSTLSVACAALTCAASAAAAPPSAVQIETIAAAEALWRDDALAEQTDRQDGTSFDPARTRFAVTDLDGNGRLELLFCHGMWDAESMNTLPEYLQKMPTALGMSAYEIGADGSLVRLPDADFSGGTPNLTTLDSFHPMVKDGIRQYNLRTEQLHIDADGKMRCSERYQRVTLKDSTLTCELLAESWSLVRLEPPYNGGTVGLPSQIYDGDPAHRDMPSQDFSSTRFILDFNRNHWVPSGICWMTGEELLKNPREALTTSWYTFSYHSV</sequence>